<protein>
    <recommendedName>
        <fullName evidence="3">YtxH domain-containing protein</fullName>
    </recommendedName>
</protein>
<comment type="caution">
    <text evidence="1">The sequence shown here is derived from an EMBL/GenBank/DDBJ whole genome shotgun (WGS) entry which is preliminary data.</text>
</comment>
<proteinExistence type="predicted"/>
<evidence type="ECO:0000313" key="1">
    <source>
        <dbReference type="EMBL" id="GAA1790351.1"/>
    </source>
</evidence>
<evidence type="ECO:0008006" key="3">
    <source>
        <dbReference type="Google" id="ProtNLM"/>
    </source>
</evidence>
<gene>
    <name evidence="1" type="ORF">GCM10009768_19190</name>
</gene>
<dbReference type="Proteomes" id="UP001500851">
    <property type="component" value="Unassembled WGS sequence"/>
</dbReference>
<dbReference type="EMBL" id="BAAAOB010000002">
    <property type="protein sequence ID" value="GAA1790351.1"/>
    <property type="molecule type" value="Genomic_DNA"/>
</dbReference>
<evidence type="ECO:0000313" key="2">
    <source>
        <dbReference type="Proteomes" id="UP001500851"/>
    </source>
</evidence>
<keyword evidence="2" id="KW-1185">Reference proteome</keyword>
<dbReference type="RefSeq" id="WP_046455940.1">
    <property type="nucleotide sequence ID" value="NZ_BAAAOB010000002.1"/>
</dbReference>
<accession>A0ABP4XPE5</accession>
<reference evidence="2" key="1">
    <citation type="journal article" date="2019" name="Int. J. Syst. Evol. Microbiol.">
        <title>The Global Catalogue of Microorganisms (GCM) 10K type strain sequencing project: providing services to taxonomists for standard genome sequencing and annotation.</title>
        <authorList>
            <consortium name="The Broad Institute Genomics Platform"/>
            <consortium name="The Broad Institute Genome Sequencing Center for Infectious Disease"/>
            <person name="Wu L."/>
            <person name="Ma J."/>
        </authorList>
    </citation>
    <scope>NUCLEOTIDE SEQUENCE [LARGE SCALE GENOMIC DNA]</scope>
    <source>
        <strain evidence="2">JCM 14736</strain>
    </source>
</reference>
<sequence length="78" mass="8890">MRRLSWLIVGVAAGFVAAHFVNQTPEGRRFFERVNRGAREFSDALANGYREGEAELDETLDEVERRLSRLEAKQHAAD</sequence>
<organism evidence="1 2">
    <name type="scientific">Leucobacter iarius</name>
    <dbReference type="NCBI Taxonomy" id="333963"/>
    <lineage>
        <taxon>Bacteria</taxon>
        <taxon>Bacillati</taxon>
        <taxon>Actinomycetota</taxon>
        <taxon>Actinomycetes</taxon>
        <taxon>Micrococcales</taxon>
        <taxon>Microbacteriaceae</taxon>
        <taxon>Leucobacter</taxon>
    </lineage>
</organism>
<name>A0ABP4XPE5_9MICO</name>